<dbReference type="STRING" id="94869.SAMN04488529_10922"/>
<dbReference type="Pfam" id="PF01243">
    <property type="entry name" value="PNPOx_N"/>
    <property type="match status" value="1"/>
</dbReference>
<dbReference type="InterPro" id="IPR012349">
    <property type="entry name" value="Split_barrel_FMN-bd"/>
</dbReference>
<name>A0A1H0U2U2_9CLOT</name>
<dbReference type="GeneID" id="65308369"/>
<evidence type="ECO:0000259" key="1">
    <source>
        <dbReference type="Pfam" id="PF01243"/>
    </source>
</evidence>
<gene>
    <name evidence="2" type="ORF">SAMN04488529_10922</name>
</gene>
<sequence length="152" mass="17954">MRINYCNLENEIISNLEKNRIWILSTSYKDNVTSRSMSIINKGLYIFFQTNKCYIKHSQMQENNKVSLCFNNISIEGTVEEIGDWKEEKNIELMDLYKSDHLGSYNAYGSLDGQVVYKITPKTIKLWKYVEENPIRQILYVDKKVAEQLDFM</sequence>
<dbReference type="EMBL" id="FNJM01000009">
    <property type="protein sequence ID" value="SDP60587.1"/>
    <property type="molecule type" value="Genomic_DNA"/>
</dbReference>
<dbReference type="OrthoDB" id="4772335at2"/>
<dbReference type="Gene3D" id="2.30.110.10">
    <property type="entry name" value="Electron Transport, Fmn-binding Protein, Chain A"/>
    <property type="match status" value="1"/>
</dbReference>
<dbReference type="SUPFAM" id="SSF50475">
    <property type="entry name" value="FMN-binding split barrel"/>
    <property type="match status" value="1"/>
</dbReference>
<evidence type="ECO:0000313" key="2">
    <source>
        <dbReference type="EMBL" id="SDP60587.1"/>
    </source>
</evidence>
<protein>
    <submittedName>
        <fullName evidence="2">General stress protein 26</fullName>
    </submittedName>
</protein>
<evidence type="ECO:0000313" key="3">
    <source>
        <dbReference type="Proteomes" id="UP000198597"/>
    </source>
</evidence>
<dbReference type="AlphaFoldDB" id="A0A1H0U2U2"/>
<dbReference type="Proteomes" id="UP000198597">
    <property type="component" value="Unassembled WGS sequence"/>
</dbReference>
<organism evidence="2 3">
    <name type="scientific">Clostridium gasigenes</name>
    <dbReference type="NCBI Taxonomy" id="94869"/>
    <lineage>
        <taxon>Bacteria</taxon>
        <taxon>Bacillati</taxon>
        <taxon>Bacillota</taxon>
        <taxon>Clostridia</taxon>
        <taxon>Eubacteriales</taxon>
        <taxon>Clostridiaceae</taxon>
        <taxon>Clostridium</taxon>
    </lineage>
</organism>
<dbReference type="RefSeq" id="WP_089970925.1">
    <property type="nucleotide sequence ID" value="NZ_CP071376.1"/>
</dbReference>
<accession>A0A1H0U2U2</accession>
<proteinExistence type="predicted"/>
<keyword evidence="3" id="KW-1185">Reference proteome</keyword>
<reference evidence="2 3" key="1">
    <citation type="submission" date="2016-10" db="EMBL/GenBank/DDBJ databases">
        <authorList>
            <person name="de Groot N.N."/>
        </authorList>
    </citation>
    <scope>NUCLEOTIDE SEQUENCE [LARGE SCALE GENOMIC DNA]</scope>
    <source>
        <strain evidence="2 3">DSM 12272</strain>
    </source>
</reference>
<feature type="domain" description="Pyridoxamine 5'-phosphate oxidase N-terminal" evidence="1">
    <location>
        <begin position="11"/>
        <end position="128"/>
    </location>
</feature>
<dbReference type="InterPro" id="IPR011576">
    <property type="entry name" value="Pyridox_Oxase_N"/>
</dbReference>